<comment type="subunit">
    <text evidence="8">Homodimer.</text>
</comment>
<accession>A0A060N1W6</accession>
<dbReference type="InterPro" id="IPR005982">
    <property type="entry name" value="Thioredox_Rdtase"/>
</dbReference>
<dbReference type="EMBL" id="AK419461">
    <property type="protein sequence ID" value="BAN38140.1"/>
    <property type="molecule type" value="mRNA"/>
</dbReference>
<dbReference type="VEuPathDB" id="AmoebaDB:EHI7A_050300"/>
<dbReference type="VEuPathDB" id="AmoebaDB:EHI_155440"/>
<evidence type="ECO:0000256" key="9">
    <source>
        <dbReference type="RuleBase" id="RU003881"/>
    </source>
</evidence>
<dbReference type="GO" id="GO:0019430">
    <property type="term" value="P:removal of superoxide radicals"/>
    <property type="evidence" value="ECO:0007669"/>
    <property type="project" value="UniProtKB-UniRule"/>
</dbReference>
<dbReference type="Gene3D" id="3.50.50.60">
    <property type="entry name" value="FAD/NAD(P)-binding domain"/>
    <property type="match status" value="2"/>
</dbReference>
<evidence type="ECO:0000256" key="5">
    <source>
        <dbReference type="ARBA" id="ARBA00023002"/>
    </source>
</evidence>
<dbReference type="InterPro" id="IPR050097">
    <property type="entry name" value="Ferredoxin-NADP_redctase_2"/>
</dbReference>
<evidence type="ECO:0000256" key="8">
    <source>
        <dbReference type="RuleBase" id="RU003880"/>
    </source>
</evidence>
<dbReference type="PROSITE" id="PS00573">
    <property type="entry name" value="PYRIDINE_REDOX_2"/>
    <property type="match status" value="1"/>
</dbReference>
<reference evidence="11" key="1">
    <citation type="submission" date="2012-06" db="EMBL/GenBank/DDBJ databases">
        <title>Short 5' UTR of Entamoeba genes.</title>
        <authorList>
            <person name="Hiranuka K."/>
            <person name="Kumagai M."/>
            <person name="Wakaguri H."/>
            <person name="Suzuki Y."/>
            <person name="Sugano S."/>
            <person name="Watanabe J."/>
            <person name="Makioka A."/>
        </authorList>
    </citation>
    <scope>NUCLEOTIDE SEQUENCE</scope>
    <source>
        <strain evidence="11">HM-1:IMSS</strain>
    </source>
</reference>
<evidence type="ECO:0000256" key="2">
    <source>
        <dbReference type="ARBA" id="ARBA00022630"/>
    </source>
</evidence>
<dbReference type="GO" id="GO:0005737">
    <property type="term" value="C:cytoplasm"/>
    <property type="evidence" value="ECO:0007669"/>
    <property type="project" value="InterPro"/>
</dbReference>
<evidence type="ECO:0000256" key="4">
    <source>
        <dbReference type="ARBA" id="ARBA00022857"/>
    </source>
</evidence>
<dbReference type="VEuPathDB" id="AmoebaDB:EHI5A_024680"/>
<comment type="catalytic activity">
    <reaction evidence="8">
        <text>[thioredoxin]-dithiol + NADP(+) = [thioredoxin]-disulfide + NADPH + H(+)</text>
        <dbReference type="Rhea" id="RHEA:20345"/>
        <dbReference type="Rhea" id="RHEA-COMP:10698"/>
        <dbReference type="Rhea" id="RHEA-COMP:10700"/>
        <dbReference type="ChEBI" id="CHEBI:15378"/>
        <dbReference type="ChEBI" id="CHEBI:29950"/>
        <dbReference type="ChEBI" id="CHEBI:50058"/>
        <dbReference type="ChEBI" id="CHEBI:57783"/>
        <dbReference type="ChEBI" id="CHEBI:58349"/>
        <dbReference type="EC" id="1.8.1.9"/>
    </reaction>
</comment>
<feature type="domain" description="FAD/NAD(P)-binding" evidence="10">
    <location>
        <begin position="5"/>
        <end position="300"/>
    </location>
</feature>
<dbReference type="VEuPathDB" id="AmoebaDB:EHI8A_138800"/>
<keyword evidence="2 8" id="KW-0285">Flavoprotein</keyword>
<evidence type="ECO:0000259" key="10">
    <source>
        <dbReference type="Pfam" id="PF07992"/>
    </source>
</evidence>
<keyword evidence="3 8" id="KW-0274">FAD</keyword>
<dbReference type="VEuPathDB" id="AmoebaDB:KM1_072530"/>
<keyword evidence="5 8" id="KW-0560">Oxidoreductase</keyword>
<keyword evidence="4 9" id="KW-0521">NADP</keyword>
<comment type="cofactor">
    <cofactor evidence="9">
        <name>FAD</name>
        <dbReference type="ChEBI" id="CHEBI:57692"/>
    </cofactor>
    <text evidence="9">Binds 1 FAD per subunit.</text>
</comment>
<organism evidence="11">
    <name type="scientific">Entamoeba histolytica</name>
    <dbReference type="NCBI Taxonomy" id="5759"/>
    <lineage>
        <taxon>Eukaryota</taxon>
        <taxon>Amoebozoa</taxon>
        <taxon>Evosea</taxon>
        <taxon>Archamoebae</taxon>
        <taxon>Mastigamoebida</taxon>
        <taxon>Entamoebidae</taxon>
        <taxon>Entamoeba</taxon>
    </lineage>
</organism>
<keyword evidence="6" id="KW-1015">Disulfide bond</keyword>
<dbReference type="NCBIfam" id="TIGR01292">
    <property type="entry name" value="TRX_reduct"/>
    <property type="match status" value="1"/>
</dbReference>
<protein>
    <recommendedName>
        <fullName evidence="8">Thioredoxin reductase</fullName>
        <ecNumber evidence="8">1.8.1.9</ecNumber>
    </recommendedName>
</protein>
<proteinExistence type="evidence at transcript level"/>
<dbReference type="InterPro" id="IPR023753">
    <property type="entry name" value="FAD/NAD-binding_dom"/>
</dbReference>
<dbReference type="AlphaFoldDB" id="A0A060N1W6"/>
<dbReference type="PANTHER" id="PTHR48105">
    <property type="entry name" value="THIOREDOXIN REDUCTASE 1-RELATED-RELATED"/>
    <property type="match status" value="1"/>
</dbReference>
<dbReference type="InterPro" id="IPR036188">
    <property type="entry name" value="FAD/NAD-bd_sf"/>
</dbReference>
<evidence type="ECO:0000256" key="1">
    <source>
        <dbReference type="ARBA" id="ARBA00009333"/>
    </source>
</evidence>
<name>A0A060N1W6_ENTHI</name>
<sequence length="314" mass="33743">MSNIHDVVIIGSGPAAHTAAIYLGRSSLKPVMYEGFMAGGVAAGGQLTTTTIIENFPGFPNGIDGNELMMNMRTQSEKYGTTIITETIDHVDFSTQPFKLFTEEGKEVLTKSVIIATGATAKRMHVPGEDKYWQNGVSACAICDGAVPIFRNKVLMVVGGGDAAMEEALHLTKYGSKVIILHRRDAFRASKTMQERVLNHPKIEVIWDSELVELEGDGDLLNGAKIHNLVSGEYKVVPVAGLFYAIGHSPNSKFLGGQVKTADDGYILTEGPKTSVDGVFACGDVCDRVYRQAIVAAGSGCMAALSCEKWLQTH</sequence>
<keyword evidence="7 8" id="KW-0676">Redox-active center</keyword>
<dbReference type="PRINTS" id="PR00469">
    <property type="entry name" value="PNDRDTASEII"/>
</dbReference>
<comment type="similarity">
    <text evidence="1 8">Belongs to the class-II pyridine nucleotide-disulfide oxidoreductase family.</text>
</comment>
<evidence type="ECO:0000256" key="7">
    <source>
        <dbReference type="ARBA" id="ARBA00023284"/>
    </source>
</evidence>
<dbReference type="EC" id="1.8.1.9" evidence="8"/>
<dbReference type="PRINTS" id="PR00368">
    <property type="entry name" value="FADPNR"/>
</dbReference>
<dbReference type="InterPro" id="IPR008255">
    <property type="entry name" value="Pyr_nucl-diS_OxRdtase_2_AS"/>
</dbReference>
<dbReference type="GO" id="GO:0004791">
    <property type="term" value="F:thioredoxin-disulfide reductase (NADPH) activity"/>
    <property type="evidence" value="ECO:0007669"/>
    <property type="project" value="UniProtKB-UniRule"/>
</dbReference>
<dbReference type="Pfam" id="PF07992">
    <property type="entry name" value="Pyr_redox_2"/>
    <property type="match status" value="1"/>
</dbReference>
<evidence type="ECO:0000256" key="6">
    <source>
        <dbReference type="ARBA" id="ARBA00023157"/>
    </source>
</evidence>
<evidence type="ECO:0000313" key="11">
    <source>
        <dbReference type="EMBL" id="BAN38140.1"/>
    </source>
</evidence>
<dbReference type="SUPFAM" id="SSF51905">
    <property type="entry name" value="FAD/NAD(P)-binding domain"/>
    <property type="match status" value="1"/>
</dbReference>
<dbReference type="FunFam" id="3.50.50.60:FF:000064">
    <property type="entry name" value="Thioredoxin reductase"/>
    <property type="match status" value="1"/>
</dbReference>
<evidence type="ECO:0000256" key="3">
    <source>
        <dbReference type="ARBA" id="ARBA00022827"/>
    </source>
</evidence>